<sequence>MNEMKAAREENTSSNFGKVISRSINNHNINLKIIFFTSISKGEVVKETEHAGVKIEKRNQLAASFDGTIEGESGHE</sequence>
<reference evidence="1" key="1">
    <citation type="submission" date="2022-11" db="EMBL/GenBank/DDBJ databases">
        <title>Centuries of genome instability and evolution in soft-shell clam transmissible cancer (bioRxiv).</title>
        <authorList>
            <person name="Hart S.F.M."/>
            <person name="Yonemitsu M.A."/>
            <person name="Giersch R.M."/>
            <person name="Beal B.F."/>
            <person name="Arriagada G."/>
            <person name="Davis B.W."/>
            <person name="Ostrander E.A."/>
            <person name="Goff S.P."/>
            <person name="Metzger M.J."/>
        </authorList>
    </citation>
    <scope>NUCLEOTIDE SEQUENCE</scope>
    <source>
        <strain evidence="1">MELC-2E11</strain>
        <tissue evidence="1">Siphon/mantle</tissue>
    </source>
</reference>
<keyword evidence="2" id="KW-1185">Reference proteome</keyword>
<evidence type="ECO:0000313" key="1">
    <source>
        <dbReference type="EMBL" id="WAR29771.1"/>
    </source>
</evidence>
<dbReference type="Proteomes" id="UP001164746">
    <property type="component" value="Chromosome 16"/>
</dbReference>
<evidence type="ECO:0000313" key="2">
    <source>
        <dbReference type="Proteomes" id="UP001164746"/>
    </source>
</evidence>
<gene>
    <name evidence="1" type="ORF">MAR_003339</name>
</gene>
<accession>A0ABY7GF04</accession>
<organism evidence="1 2">
    <name type="scientific">Mya arenaria</name>
    <name type="common">Soft-shell clam</name>
    <dbReference type="NCBI Taxonomy" id="6604"/>
    <lineage>
        <taxon>Eukaryota</taxon>
        <taxon>Metazoa</taxon>
        <taxon>Spiralia</taxon>
        <taxon>Lophotrochozoa</taxon>
        <taxon>Mollusca</taxon>
        <taxon>Bivalvia</taxon>
        <taxon>Autobranchia</taxon>
        <taxon>Heteroconchia</taxon>
        <taxon>Euheterodonta</taxon>
        <taxon>Imparidentia</taxon>
        <taxon>Neoheterodontei</taxon>
        <taxon>Myida</taxon>
        <taxon>Myoidea</taxon>
        <taxon>Myidae</taxon>
        <taxon>Mya</taxon>
    </lineage>
</organism>
<dbReference type="EMBL" id="CP111027">
    <property type="protein sequence ID" value="WAR29771.1"/>
    <property type="molecule type" value="Genomic_DNA"/>
</dbReference>
<proteinExistence type="predicted"/>
<name>A0ABY7GF04_MYAAR</name>
<protein>
    <submittedName>
        <fullName evidence="1">Uncharacterized protein</fullName>
    </submittedName>
</protein>